<dbReference type="EMBL" id="JRRC01040425">
    <property type="protein sequence ID" value="KHF98471.1"/>
    <property type="molecule type" value="Genomic_DNA"/>
</dbReference>
<reference evidence="2" key="1">
    <citation type="submission" date="2014-09" db="EMBL/GenBank/DDBJ databases">
        <authorList>
            <person name="Mudge J."/>
            <person name="Ramaraj T."/>
            <person name="Lindquist I.E."/>
            <person name="Bharti A.K."/>
            <person name="Sundararajan A."/>
            <person name="Cameron C.T."/>
            <person name="Woodward J.E."/>
            <person name="May G.D."/>
            <person name="Brubaker C."/>
            <person name="Broadhvest J."/>
            <person name="Wilkins T.A."/>
        </authorList>
    </citation>
    <scope>NUCLEOTIDE SEQUENCE</scope>
    <source>
        <strain evidence="2">cv. AKA8401</strain>
    </source>
</reference>
<protein>
    <submittedName>
        <fullName evidence="1">Uncharacterized protein</fullName>
    </submittedName>
</protein>
<gene>
    <name evidence="1" type="ORF">F383_37725</name>
</gene>
<evidence type="ECO:0000313" key="1">
    <source>
        <dbReference type="EMBL" id="KHF98471.1"/>
    </source>
</evidence>
<name>A0A0B0MDK7_GOSAR</name>
<proteinExistence type="predicted"/>
<evidence type="ECO:0000313" key="2">
    <source>
        <dbReference type="Proteomes" id="UP000032142"/>
    </source>
</evidence>
<dbReference type="Proteomes" id="UP000032142">
    <property type="component" value="Unassembled WGS sequence"/>
</dbReference>
<organism evidence="1 2">
    <name type="scientific">Gossypium arboreum</name>
    <name type="common">Tree cotton</name>
    <name type="synonym">Gossypium nanking</name>
    <dbReference type="NCBI Taxonomy" id="29729"/>
    <lineage>
        <taxon>Eukaryota</taxon>
        <taxon>Viridiplantae</taxon>
        <taxon>Streptophyta</taxon>
        <taxon>Embryophyta</taxon>
        <taxon>Tracheophyta</taxon>
        <taxon>Spermatophyta</taxon>
        <taxon>Magnoliopsida</taxon>
        <taxon>eudicotyledons</taxon>
        <taxon>Gunneridae</taxon>
        <taxon>Pentapetalae</taxon>
        <taxon>rosids</taxon>
        <taxon>malvids</taxon>
        <taxon>Malvales</taxon>
        <taxon>Malvaceae</taxon>
        <taxon>Malvoideae</taxon>
        <taxon>Gossypium</taxon>
    </lineage>
</organism>
<accession>A0A0B0MDK7</accession>
<sequence length="12" mass="1389">MDLARTSNLIRV</sequence>
<comment type="caution">
    <text evidence="1">The sequence shown here is derived from an EMBL/GenBank/DDBJ whole genome shotgun (WGS) entry which is preliminary data.</text>
</comment>
<keyword evidence="2" id="KW-1185">Reference proteome</keyword>